<dbReference type="PROSITE" id="PS51721">
    <property type="entry name" value="G_CP"/>
    <property type="match status" value="1"/>
</dbReference>
<dbReference type="InParanoid" id="A0A164ZJG9"/>
<dbReference type="EMBL" id="KV407467">
    <property type="protein sequence ID" value="KZF19177.1"/>
    <property type="molecule type" value="Genomic_DNA"/>
</dbReference>
<feature type="region of interest" description="Disordered" evidence="6">
    <location>
        <begin position="615"/>
        <end position="649"/>
    </location>
</feature>
<dbReference type="GO" id="GO:0000027">
    <property type="term" value="P:ribosomal large subunit assembly"/>
    <property type="evidence" value="ECO:0007669"/>
    <property type="project" value="EnsemblFungi"/>
</dbReference>
<feature type="compositionally biased region" description="Basic and acidic residues" evidence="6">
    <location>
        <begin position="1"/>
        <end position="15"/>
    </location>
</feature>
<dbReference type="GeneID" id="28895209"/>
<feature type="region of interest" description="Disordered" evidence="6">
    <location>
        <begin position="96"/>
        <end position="125"/>
    </location>
</feature>
<dbReference type="InterPro" id="IPR043358">
    <property type="entry name" value="GNL1-like"/>
</dbReference>
<dbReference type="InterPro" id="IPR030378">
    <property type="entry name" value="G_CP_dom"/>
</dbReference>
<evidence type="ECO:0000256" key="2">
    <source>
        <dbReference type="ARBA" id="ARBA00022490"/>
    </source>
</evidence>
<keyword evidence="3" id="KW-0547">Nucleotide-binding</keyword>
<feature type="compositionally biased region" description="Basic and acidic residues" evidence="6">
    <location>
        <begin position="268"/>
        <end position="281"/>
    </location>
</feature>
<dbReference type="CDD" id="cd01857">
    <property type="entry name" value="HSR1_MMR1"/>
    <property type="match status" value="1"/>
</dbReference>
<proteinExistence type="predicted"/>
<dbReference type="AlphaFoldDB" id="A0A164ZJG9"/>
<dbReference type="GO" id="GO:0022625">
    <property type="term" value="C:cytosolic large ribosomal subunit"/>
    <property type="evidence" value="ECO:0007669"/>
    <property type="project" value="EnsemblFungi"/>
</dbReference>
<evidence type="ECO:0000256" key="3">
    <source>
        <dbReference type="ARBA" id="ARBA00022741"/>
    </source>
</evidence>
<keyword evidence="9" id="KW-1185">Reference proteome</keyword>
<dbReference type="STRING" id="1328760.A0A164ZJG9"/>
<dbReference type="Gene3D" id="3.40.50.300">
    <property type="entry name" value="P-loop containing nucleotide triphosphate hydrolases"/>
    <property type="match status" value="1"/>
</dbReference>
<name>A0A164ZJG9_XYLHT</name>
<evidence type="ECO:0000256" key="1">
    <source>
        <dbReference type="ARBA" id="ARBA00004496"/>
    </source>
</evidence>
<dbReference type="OMA" id="VNKADMM"/>
<organism evidence="8 9">
    <name type="scientific">Xylona heveae (strain CBS 132557 / TC161)</name>
    <dbReference type="NCBI Taxonomy" id="1328760"/>
    <lineage>
        <taxon>Eukaryota</taxon>
        <taxon>Fungi</taxon>
        <taxon>Dikarya</taxon>
        <taxon>Ascomycota</taxon>
        <taxon>Pezizomycotina</taxon>
        <taxon>Xylonomycetes</taxon>
        <taxon>Xylonales</taxon>
        <taxon>Xylonaceae</taxon>
        <taxon>Xylona</taxon>
    </lineage>
</organism>
<dbReference type="Gene3D" id="1.10.1580.10">
    <property type="match status" value="1"/>
</dbReference>
<dbReference type="GO" id="GO:0003924">
    <property type="term" value="F:GTPase activity"/>
    <property type="evidence" value="ECO:0007669"/>
    <property type="project" value="InterPro"/>
</dbReference>
<keyword evidence="5" id="KW-0342">GTP-binding</keyword>
<evidence type="ECO:0000313" key="9">
    <source>
        <dbReference type="Proteomes" id="UP000076632"/>
    </source>
</evidence>
<feature type="compositionally biased region" description="Acidic residues" evidence="6">
    <location>
        <begin position="246"/>
        <end position="260"/>
    </location>
</feature>
<dbReference type="GO" id="GO:0000054">
    <property type="term" value="P:ribosomal subunit export from nucleus"/>
    <property type="evidence" value="ECO:0007669"/>
    <property type="project" value="EnsemblFungi"/>
</dbReference>
<keyword evidence="2" id="KW-0963">Cytoplasm</keyword>
<feature type="region of interest" description="Disordered" evidence="6">
    <location>
        <begin position="243"/>
        <end position="306"/>
    </location>
</feature>
<dbReference type="OrthoDB" id="61815at2759"/>
<dbReference type="Proteomes" id="UP000076632">
    <property type="component" value="Unassembled WGS sequence"/>
</dbReference>
<dbReference type="PANTHER" id="PTHR45709:SF2">
    <property type="entry name" value="LARGE SUBUNIT GTPASE 1 HOMOLOG"/>
    <property type="match status" value="1"/>
</dbReference>
<gene>
    <name evidence="8" type="ORF">L228DRAFT_215269</name>
</gene>
<dbReference type="SUPFAM" id="SSF52540">
    <property type="entry name" value="P-loop containing nucleoside triphosphate hydrolases"/>
    <property type="match status" value="1"/>
</dbReference>
<dbReference type="InterPro" id="IPR006073">
    <property type="entry name" value="GTP-bd"/>
</dbReference>
<evidence type="ECO:0000256" key="5">
    <source>
        <dbReference type="ARBA" id="ARBA00023134"/>
    </source>
</evidence>
<dbReference type="GO" id="GO:0005525">
    <property type="term" value="F:GTP binding"/>
    <property type="evidence" value="ECO:0007669"/>
    <property type="project" value="UniProtKB-KW"/>
</dbReference>
<reference evidence="8 9" key="1">
    <citation type="journal article" date="2016" name="Fungal Biol.">
        <title>The genome of Xylona heveae provides a window into fungal endophytism.</title>
        <authorList>
            <person name="Gazis R."/>
            <person name="Kuo A."/>
            <person name="Riley R."/>
            <person name="LaButti K."/>
            <person name="Lipzen A."/>
            <person name="Lin J."/>
            <person name="Amirebrahimi M."/>
            <person name="Hesse C.N."/>
            <person name="Spatafora J.W."/>
            <person name="Henrissat B."/>
            <person name="Hainaut M."/>
            <person name="Grigoriev I.V."/>
            <person name="Hibbett D.S."/>
        </authorList>
    </citation>
    <scope>NUCLEOTIDE SEQUENCE [LARGE SCALE GENOMIC DNA]</scope>
    <source>
        <strain evidence="8 9">TC161</strain>
    </source>
</reference>
<comment type="subcellular location">
    <subcellularLocation>
        <location evidence="1">Cytoplasm</location>
    </subcellularLocation>
</comment>
<feature type="compositionally biased region" description="Basic residues" evidence="6">
    <location>
        <begin position="630"/>
        <end position="642"/>
    </location>
</feature>
<dbReference type="InterPro" id="IPR023179">
    <property type="entry name" value="GTP-bd_ortho_bundle_sf"/>
</dbReference>
<feature type="compositionally biased region" description="Polar residues" evidence="6">
    <location>
        <begin position="287"/>
        <end position="305"/>
    </location>
</feature>
<protein>
    <submittedName>
        <fullName evidence="8">Putative large subunit GTPase 1</fullName>
    </submittedName>
</protein>
<evidence type="ECO:0000259" key="7">
    <source>
        <dbReference type="PROSITE" id="PS51721"/>
    </source>
</evidence>
<dbReference type="RefSeq" id="XP_018184732.1">
    <property type="nucleotide sequence ID" value="XM_018330072.1"/>
</dbReference>
<evidence type="ECO:0000256" key="6">
    <source>
        <dbReference type="SAM" id="MobiDB-lite"/>
    </source>
</evidence>
<dbReference type="InterPro" id="IPR027417">
    <property type="entry name" value="P-loop_NTPase"/>
</dbReference>
<keyword evidence="4" id="KW-0378">Hydrolase</keyword>
<feature type="domain" description="CP-type G" evidence="7">
    <location>
        <begin position="159"/>
        <end position="397"/>
    </location>
</feature>
<dbReference type="Pfam" id="PF01926">
    <property type="entry name" value="MMR_HSR1"/>
    <property type="match status" value="1"/>
</dbReference>
<evidence type="ECO:0000313" key="8">
    <source>
        <dbReference type="EMBL" id="KZF19177.1"/>
    </source>
</evidence>
<accession>A0A164ZJG9</accession>
<sequence>MNDRFGKGKGADRRRGAPGIQRVGPDGEAYVTHEKEDAAWVKMRSVTEQGALDEFLSTAELAGTDFTAEKMNNVKIIHTDQKNPYLLSAKEENAAVKKQNANRGRLTVPRRPPWDHTTTPQELDRRERDSLLQWRRGLAELQEANDLLMTPFERNLEVWRQLWRVIERSDLIVQIVDARNPLLFRCDDLEKYVKEVDPRKNNLLLVNKADMMTVEQRTLWADYFERAGINYKFFSASLAKERNEAQESESDEESIAEELEQVQQSAGGEDKLAEETKKLDLQDAQDENAQWTTEETLDGPSSSGAKDQRVAILTVDELEALFLENAPEIEQQNPDAPRKTVIGLVGYPNVGKSSTINALIGAKKVSVSATPGKTKHFQTIHLSPSVILCDCPGLVFPNFATTKAELVCSGVLPIDQLREFTGPAGLVAQRIPQAFIEAIYGVKIPTRPLEEGGTGIPTAQEVLSAYARARGFATTGHGEPDESRAARYVLKDYVNGKLLFCHPPPHDPAIDPRDFNRDMYDESHLPEKRRAALAAHANQTDPSLMDHPEIVPMAPVQGEKSSRLDKGFFGPGSGAAGHYHRKPFSYKYSEQGQAEHSSGKPLSGRKQRTLKALELGVDPQELRSMGMAGGKKHFKGNKKAAMRAKTGDY</sequence>
<dbReference type="FunCoup" id="A0A164ZJG9">
    <property type="interactions" value="1211"/>
</dbReference>
<evidence type="ECO:0000256" key="4">
    <source>
        <dbReference type="ARBA" id="ARBA00022801"/>
    </source>
</evidence>
<dbReference type="PANTHER" id="PTHR45709">
    <property type="entry name" value="LARGE SUBUNIT GTPASE 1 HOMOLOG-RELATED"/>
    <property type="match status" value="1"/>
</dbReference>
<feature type="region of interest" description="Disordered" evidence="6">
    <location>
        <begin position="1"/>
        <end position="29"/>
    </location>
</feature>